<dbReference type="Pfam" id="PF20148">
    <property type="entry name" value="DUF6531"/>
    <property type="match status" value="1"/>
</dbReference>
<keyword evidence="2" id="KW-1133">Transmembrane helix</keyword>
<comment type="caution">
    <text evidence="6">The sequence shown here is derived from an EMBL/GenBank/DDBJ whole genome shotgun (WGS) entry which is preliminary data.</text>
</comment>
<dbReference type="NCBIfam" id="TIGR01643">
    <property type="entry name" value="YD_repeat_2x"/>
    <property type="match status" value="5"/>
</dbReference>
<dbReference type="EMBL" id="BTCL01000003">
    <property type="protein sequence ID" value="GMK44180.1"/>
    <property type="molecule type" value="Genomic_DNA"/>
</dbReference>
<evidence type="ECO:0000256" key="1">
    <source>
        <dbReference type="ARBA" id="ARBA00022737"/>
    </source>
</evidence>
<sequence>MKKGKKRTLFRAINMLLIISLFMTTVFTSRITTASAATDSTDALKEENSNVKSSERKELASLRKEKSKTYQNVDGTLTTEISQIPINYKDPDSDKWLPINNQLKTSSKEAYNNENSFNTTLKKKYIENENLLEIKDEKHKISLNPIKNDISVTAGTDSGTIKNNSITYSNLFANADLKYSLGNDRIKEEIILKKSPKSSTSAVYKFKLELINLDYRLEENGSITLFDPSNNQSVYYIQPPFMYDSYKPEGFKQVDGIKSYPEEALSYDIHYEVAKENDKLIINVVPNHEWLEDSKRIYPVTIDPTIIKLQPNYSLADTNIRSAFPKQTGPAETTLGVGLYKDATSSNVIRSLIKFDTTSIPQGAAILTADLNLWLAAVSNNTEIGVTMHGITTAWTEYSASWMYADATNLWATQGGDFNSSQMATQNVASLTSLLVNNKWSLSPTMIEGWINDSTRNKGLLLKSNVETTNSYKKFISSDDTANVGYTPLLSITYYPVSRLGIEDYWTYDNHSLVNGTSYTNLGTGNNVIQYTDYSLTGRGNTAVNFSRTYNSKSIETSPFGYGWSYTGSESLIEAPKIGTILYTESDGTSHEFKYDANSQKYLSPTGKYLKLEKVKSDGIVTGYSITDKYGYLVYFDHLDSDDAVSIVKARISYEQDLHGNRITYNYSTDNKLIGITDPSGRKVSFTYGTDGLVDYAMLEGQKTDYTYQNGKLIMVDQYSTDGTYSRTQFQYSGNYISAVIDPNNRKTTYTYDAELLKKVQEPGVDESGQDLDTRPGTSYSYNLSAHTASVTDPEGNIANYTLDSNYVATLIKDASGNTTKYTFDSNYNPTEIIDPNDLSVKQTYDSNGNVLTVTNEEGEVTSYTYNQFNSVETEKDPKNNVTSYSYTEFGDVKTKTDPKQQVTTYTYDNYGNLSTITYPDSSVIVYTYDAKGNDVQTFTDAAGNTTTTVTDNVGNIISRTDGNSNTIEYQYDKLNHLKQVKEADGSLTNYEYDSVGNLVKAINSQSAMNSFVYNGLNELIKKTNALGKVTEYKYDNNGNIIQTKTPNGNTIVNTYNQVNQLKTTTVNGVQWTYNYDANGNLTSVNSTRQYTYTDDGQVKKETDRGNIKNYEYNPNNLLEKLTYSANNKGSDIQYSYNELNQVISIKKNNQDLVTYEYNTNGFMSKTIRGNGFITSASYDKGNRLQSYENDSATQTQLDKQTFTYDGNGYITKIQSADGDISYTYDNRNQLTKELLANGTEIVYEYDKVGNRTKKVTTKGSQTNTLNYAYNEENQLTTVNGQNYSYDQDGNFVTDGQSTYIYNELDQLIEVKNAMGSSIFKASYDEQGRRIQTQTADGITNYYYENDHVIYETDANNNITVEYTWDEVGNPVTMTKDGQTYYYHLNGHGDVKYLTDQNGNVVASYQYDAWGNIISQSTSVISSSNPYRYAGYRYDTVTNLYYLMTRYYNANMGRFITADKFGGVVTDPNSLNLYTYVSNNPVNYIDPSGHYKINLKYFRSKSFIVGTLNWIIPIAFGGGITAVVTAFRKQALKLGKKAAKEAITRTVRIALKRSALKANVIATIVAALGSTIEYLYSVIDPLGYLFDWADAHDKKPKNGYLDL</sequence>
<dbReference type="InterPro" id="IPR045351">
    <property type="entry name" value="DUF6531"/>
</dbReference>
<dbReference type="RefSeq" id="WP_317979230.1">
    <property type="nucleotide sequence ID" value="NZ_BTCL01000003.1"/>
</dbReference>
<keyword evidence="2" id="KW-0472">Membrane</keyword>
<feature type="domain" description="Teneurin-like YD-shell" evidence="5">
    <location>
        <begin position="1175"/>
        <end position="1482"/>
    </location>
</feature>
<protein>
    <submittedName>
        <fullName evidence="6">Uncharacterized protein</fullName>
    </submittedName>
</protein>
<feature type="transmembrane region" description="Helical" evidence="2">
    <location>
        <begin position="1558"/>
        <end position="1579"/>
    </location>
</feature>
<organism evidence="6 7">
    <name type="scientific">Paenibacillus glycanilyticus</name>
    <dbReference type="NCBI Taxonomy" id="126569"/>
    <lineage>
        <taxon>Bacteria</taxon>
        <taxon>Bacillati</taxon>
        <taxon>Bacillota</taxon>
        <taxon>Bacilli</taxon>
        <taxon>Bacillales</taxon>
        <taxon>Paenibacillaceae</taxon>
        <taxon>Paenibacillus</taxon>
    </lineage>
</organism>
<keyword evidence="7" id="KW-1185">Reference proteome</keyword>
<dbReference type="PANTHER" id="PTHR32305:SF15">
    <property type="entry name" value="PROTEIN RHSA-RELATED"/>
    <property type="match status" value="1"/>
</dbReference>
<gene>
    <name evidence="6" type="ORF">PghCCS26_13070</name>
</gene>
<dbReference type="Proteomes" id="UP001285921">
    <property type="component" value="Unassembled WGS sequence"/>
</dbReference>
<evidence type="ECO:0000313" key="7">
    <source>
        <dbReference type="Proteomes" id="UP001285921"/>
    </source>
</evidence>
<feature type="domain" description="DUF6531" evidence="4">
    <location>
        <begin position="521"/>
        <end position="593"/>
    </location>
</feature>
<accession>A0ABQ6NGG4</accession>
<dbReference type="Pfam" id="PF25023">
    <property type="entry name" value="TEN_YD-shell"/>
    <property type="match status" value="3"/>
</dbReference>
<dbReference type="NCBIfam" id="NF033679">
    <property type="entry name" value="DNRLRE_dom"/>
    <property type="match status" value="1"/>
</dbReference>
<keyword evidence="2" id="KW-0812">Transmembrane</keyword>
<feature type="signal peptide" evidence="3">
    <location>
        <begin position="1"/>
        <end position="36"/>
    </location>
</feature>
<name>A0ABQ6NGG4_9BACL</name>
<feature type="chain" id="PRO_5046339754" evidence="3">
    <location>
        <begin position="37"/>
        <end position="1603"/>
    </location>
</feature>
<dbReference type="NCBIfam" id="TIGR03696">
    <property type="entry name" value="Rhs_assc_core"/>
    <property type="match status" value="1"/>
</dbReference>
<keyword evidence="1" id="KW-0677">Repeat</keyword>
<dbReference type="InterPro" id="IPR006530">
    <property type="entry name" value="YD"/>
</dbReference>
<evidence type="ECO:0000256" key="2">
    <source>
        <dbReference type="SAM" id="Phobius"/>
    </source>
</evidence>
<proteinExistence type="predicted"/>
<evidence type="ECO:0000259" key="4">
    <source>
        <dbReference type="Pfam" id="PF20148"/>
    </source>
</evidence>
<evidence type="ECO:0000259" key="5">
    <source>
        <dbReference type="Pfam" id="PF25023"/>
    </source>
</evidence>
<dbReference type="Gene3D" id="2.180.10.10">
    <property type="entry name" value="RHS repeat-associated core"/>
    <property type="match status" value="2"/>
</dbReference>
<evidence type="ECO:0000256" key="3">
    <source>
        <dbReference type="SAM" id="SignalP"/>
    </source>
</evidence>
<feature type="transmembrane region" description="Helical" evidence="2">
    <location>
        <begin position="1503"/>
        <end position="1527"/>
    </location>
</feature>
<evidence type="ECO:0000313" key="6">
    <source>
        <dbReference type="EMBL" id="GMK44180.1"/>
    </source>
</evidence>
<dbReference type="InterPro" id="IPR022385">
    <property type="entry name" value="Rhs_assc_core"/>
</dbReference>
<feature type="domain" description="Teneurin-like YD-shell" evidence="5">
    <location>
        <begin position="957"/>
        <end position="1045"/>
    </location>
</feature>
<feature type="domain" description="Teneurin-like YD-shell" evidence="5">
    <location>
        <begin position="779"/>
        <end position="939"/>
    </location>
</feature>
<dbReference type="PANTHER" id="PTHR32305">
    <property type="match status" value="1"/>
</dbReference>
<dbReference type="InterPro" id="IPR050708">
    <property type="entry name" value="T6SS_VgrG/RHS"/>
</dbReference>
<reference evidence="6 7" key="1">
    <citation type="submission" date="2023-05" db="EMBL/GenBank/DDBJ databases">
        <title>Draft genome of Paenibacillus sp. CCS26.</title>
        <authorList>
            <person name="Akita H."/>
            <person name="Shinto Y."/>
            <person name="Kimura Z."/>
        </authorList>
    </citation>
    <scope>NUCLEOTIDE SEQUENCE [LARGE SCALE GENOMIC DNA]</scope>
    <source>
        <strain evidence="6 7">CCS26</strain>
    </source>
</reference>
<dbReference type="InterPro" id="IPR056823">
    <property type="entry name" value="TEN-like_YD-shell"/>
</dbReference>
<keyword evidence="3" id="KW-0732">Signal</keyword>